<dbReference type="GO" id="GO:0005524">
    <property type="term" value="F:ATP binding"/>
    <property type="evidence" value="ECO:0007669"/>
    <property type="project" value="UniProtKB-KW"/>
</dbReference>
<dbReference type="Gene3D" id="3.30.450.90">
    <property type="match status" value="1"/>
</dbReference>
<organism evidence="7 8">
    <name type="scientific">Thiothrix eikelboomii</name>
    <dbReference type="NCBI Taxonomy" id="92487"/>
    <lineage>
        <taxon>Bacteria</taxon>
        <taxon>Pseudomonadati</taxon>
        <taxon>Pseudomonadota</taxon>
        <taxon>Gammaproteobacteria</taxon>
        <taxon>Thiotrichales</taxon>
        <taxon>Thiotrichaceae</taxon>
        <taxon>Thiothrix</taxon>
    </lineage>
</organism>
<sequence>MSAPNIQLPGYVKQLVTAGKLDLGVAEKTVKKAHSDKISVMEWLFHQQLVSARDLARAASDEYGISVVDLDAIDIRPMVADLISDEQKQRLHLLPIHRYGNHLLVALADPLYLPNLDDVKFATNLKPEPVFVEFDKLQIYLANGGGFSGSASPMQSGMAVSNEAITQNIALDTRDIKKQEADGEEVEIISFVDKLLAHAINSKVSDIHIEPYEKNLRIRYRVDGILKVIATPPIGIAAQLTSRLKVLARMNISERRVPQDGRIRFALNEKKNIDFRVNTLPTIYGEKVVMRILDSDSATIGVEKLGFDPKQQADFVNALSKPDGMVLVTGPTGSGKTVTLYTGLGMLNTPESNISTAEDPAEINMPGVNQVNVNPKVGLTFAEALRAFLRQDPDIIMVGEIRDLETAEISIKAAQTGHLVLSTLHTNSAPETLTRLLNMGVPPFNIASSVHLIIAQRLARRLCDKCKQPTTVPPDILRSFGFKDEEIGKFTVYEAVGCSACSQGYKGRVGIYQVMPISPIMGRMVMDGCNSMDLAEQAQRENILDLRQSGLTKIKQGITSLAEIARVTKD</sequence>
<dbReference type="InterPro" id="IPR037257">
    <property type="entry name" value="T2SS_E_N_sf"/>
</dbReference>
<evidence type="ECO:0000259" key="6">
    <source>
        <dbReference type="PROSITE" id="PS00662"/>
    </source>
</evidence>
<accession>A0A1T4X3F1</accession>
<dbReference type="OrthoDB" id="6189814at2"/>
<dbReference type="PROSITE" id="PS00662">
    <property type="entry name" value="T2SP_E"/>
    <property type="match status" value="1"/>
</dbReference>
<dbReference type="Pfam" id="PF00437">
    <property type="entry name" value="T2SSE"/>
    <property type="match status" value="1"/>
</dbReference>
<dbReference type="NCBIfam" id="TIGR02538">
    <property type="entry name" value="type_IV_pilB"/>
    <property type="match status" value="1"/>
</dbReference>
<evidence type="ECO:0000313" key="8">
    <source>
        <dbReference type="Proteomes" id="UP000190460"/>
    </source>
</evidence>
<dbReference type="InterPro" id="IPR007831">
    <property type="entry name" value="T2SS_GspE_N"/>
</dbReference>
<evidence type="ECO:0000256" key="1">
    <source>
        <dbReference type="ARBA" id="ARBA00004496"/>
    </source>
</evidence>
<dbReference type="RefSeq" id="WP_078922964.1">
    <property type="nucleotide sequence ID" value="NZ_FUYB01000012.1"/>
</dbReference>
<dbReference type="GO" id="GO:0009297">
    <property type="term" value="P:pilus assembly"/>
    <property type="evidence" value="ECO:0007669"/>
    <property type="project" value="InterPro"/>
</dbReference>
<dbReference type="InterPro" id="IPR027417">
    <property type="entry name" value="P-loop_NTPase"/>
</dbReference>
<dbReference type="InterPro" id="IPR013374">
    <property type="entry name" value="ATPase_typ4_pilus-assembl_PilB"/>
</dbReference>
<dbReference type="SUPFAM" id="SSF52540">
    <property type="entry name" value="P-loop containing nucleoside triphosphate hydrolases"/>
    <property type="match status" value="1"/>
</dbReference>
<dbReference type="STRING" id="92487.SAMN02745130_02495"/>
<dbReference type="InterPro" id="IPR001482">
    <property type="entry name" value="T2SS/T4SS_dom"/>
</dbReference>
<dbReference type="CDD" id="cd01129">
    <property type="entry name" value="PulE-GspE-like"/>
    <property type="match status" value="1"/>
</dbReference>
<evidence type="ECO:0000313" key="7">
    <source>
        <dbReference type="EMBL" id="SKA84144.1"/>
    </source>
</evidence>
<dbReference type="GO" id="GO:0005737">
    <property type="term" value="C:cytoplasm"/>
    <property type="evidence" value="ECO:0007669"/>
    <property type="project" value="UniProtKB-SubCell"/>
</dbReference>
<dbReference type="FunFam" id="3.30.450.90:FF:000001">
    <property type="entry name" value="Type II secretion system ATPase GspE"/>
    <property type="match status" value="1"/>
</dbReference>
<comment type="subcellular location">
    <subcellularLocation>
        <location evidence="1">Cytoplasm</location>
    </subcellularLocation>
</comment>
<dbReference type="Proteomes" id="UP000190460">
    <property type="component" value="Unassembled WGS sequence"/>
</dbReference>
<dbReference type="AlphaFoldDB" id="A0A1T4X3F1"/>
<dbReference type="GO" id="GO:0005886">
    <property type="term" value="C:plasma membrane"/>
    <property type="evidence" value="ECO:0007669"/>
    <property type="project" value="TreeGrafter"/>
</dbReference>
<protein>
    <submittedName>
        <fullName evidence="7">Type IV pilus assembly protein PilB</fullName>
    </submittedName>
</protein>
<evidence type="ECO:0000256" key="5">
    <source>
        <dbReference type="ARBA" id="ARBA00022840"/>
    </source>
</evidence>
<name>A0A1T4X3F1_9GAMM</name>
<dbReference type="Gene3D" id="3.30.300.160">
    <property type="entry name" value="Type II secretion system, protein E, N-terminal domain"/>
    <property type="match status" value="1"/>
</dbReference>
<feature type="domain" description="Bacterial type II secretion system protein E" evidence="6">
    <location>
        <begin position="389"/>
        <end position="403"/>
    </location>
</feature>
<keyword evidence="8" id="KW-1185">Reference proteome</keyword>
<proteinExistence type="inferred from homology"/>
<evidence type="ECO:0000256" key="2">
    <source>
        <dbReference type="ARBA" id="ARBA00006611"/>
    </source>
</evidence>
<dbReference type="Gene3D" id="3.40.50.300">
    <property type="entry name" value="P-loop containing nucleotide triphosphate hydrolases"/>
    <property type="match status" value="1"/>
</dbReference>
<dbReference type="Pfam" id="PF05157">
    <property type="entry name" value="MshEN"/>
    <property type="match status" value="1"/>
</dbReference>
<dbReference type="EMBL" id="FUYB01000012">
    <property type="protein sequence ID" value="SKA84144.1"/>
    <property type="molecule type" value="Genomic_DNA"/>
</dbReference>
<keyword evidence="5" id="KW-0067">ATP-binding</keyword>
<dbReference type="GO" id="GO:0016887">
    <property type="term" value="F:ATP hydrolysis activity"/>
    <property type="evidence" value="ECO:0007669"/>
    <property type="project" value="InterPro"/>
</dbReference>
<dbReference type="PANTHER" id="PTHR30258:SF1">
    <property type="entry name" value="PROTEIN TRANSPORT PROTEIN HOFB HOMOLOG"/>
    <property type="match status" value="1"/>
</dbReference>
<comment type="similarity">
    <text evidence="2">Belongs to the GSP E family.</text>
</comment>
<evidence type="ECO:0000256" key="4">
    <source>
        <dbReference type="ARBA" id="ARBA00022741"/>
    </source>
</evidence>
<keyword evidence="3" id="KW-0963">Cytoplasm</keyword>
<keyword evidence="4" id="KW-0547">Nucleotide-binding</keyword>
<reference evidence="7 8" key="1">
    <citation type="submission" date="2017-02" db="EMBL/GenBank/DDBJ databases">
        <authorList>
            <person name="Peterson S.W."/>
        </authorList>
    </citation>
    <scope>NUCLEOTIDE SEQUENCE [LARGE SCALE GENOMIC DNA]</scope>
    <source>
        <strain evidence="7 8">ATCC 49788</strain>
    </source>
</reference>
<dbReference type="SUPFAM" id="SSF160246">
    <property type="entry name" value="EspE N-terminal domain-like"/>
    <property type="match status" value="1"/>
</dbReference>
<dbReference type="FunFam" id="3.40.50.300:FF:000398">
    <property type="entry name" value="Type IV pilus assembly ATPase PilB"/>
    <property type="match status" value="1"/>
</dbReference>
<dbReference type="PANTHER" id="PTHR30258">
    <property type="entry name" value="TYPE II SECRETION SYSTEM PROTEIN GSPE-RELATED"/>
    <property type="match status" value="1"/>
</dbReference>
<evidence type="ECO:0000256" key="3">
    <source>
        <dbReference type="ARBA" id="ARBA00022490"/>
    </source>
</evidence>
<gene>
    <name evidence="7" type="ORF">SAMN02745130_02495</name>
</gene>